<accession>A0A937G233</accession>
<sequence>MGLAEEIQQKEFKNEHQKTLINIIFTYNHIIHEMNLVFKEVDITRQQYNVLRILRGQYPYPASISLIKERMLDKMSDASRIVQRLAKKGLITREISEDDRRSVEVIISQKGLELLSITDERVKGFNHLIDNLDLEEAKQLNGLLDKLREPVAVI</sequence>
<dbReference type="Pfam" id="PF01047">
    <property type="entry name" value="MarR"/>
    <property type="match status" value="1"/>
</dbReference>
<dbReference type="EMBL" id="JAEUGD010000066">
    <property type="protein sequence ID" value="MBL6449217.1"/>
    <property type="molecule type" value="Genomic_DNA"/>
</dbReference>
<name>A0A937G233_9BACT</name>
<gene>
    <name evidence="2" type="ORF">JMN32_23105</name>
</gene>
<dbReference type="SUPFAM" id="SSF46785">
    <property type="entry name" value="Winged helix' DNA-binding domain"/>
    <property type="match status" value="1"/>
</dbReference>
<dbReference type="PROSITE" id="PS50995">
    <property type="entry name" value="HTH_MARR_2"/>
    <property type="match status" value="1"/>
</dbReference>
<dbReference type="InterPro" id="IPR039422">
    <property type="entry name" value="MarR/SlyA-like"/>
</dbReference>
<dbReference type="InterPro" id="IPR000835">
    <property type="entry name" value="HTH_MarR-typ"/>
</dbReference>
<comment type="caution">
    <text evidence="2">The sequence shown here is derived from an EMBL/GenBank/DDBJ whole genome shotgun (WGS) entry which is preliminary data.</text>
</comment>
<proteinExistence type="predicted"/>
<dbReference type="InterPro" id="IPR036388">
    <property type="entry name" value="WH-like_DNA-bd_sf"/>
</dbReference>
<dbReference type="GO" id="GO:0006950">
    <property type="term" value="P:response to stress"/>
    <property type="evidence" value="ECO:0007669"/>
    <property type="project" value="TreeGrafter"/>
</dbReference>
<feature type="domain" description="HTH marR-type" evidence="1">
    <location>
        <begin position="13"/>
        <end position="149"/>
    </location>
</feature>
<dbReference type="RefSeq" id="WP_202858751.1">
    <property type="nucleotide sequence ID" value="NZ_JAEUGD010000066.1"/>
</dbReference>
<dbReference type="PANTHER" id="PTHR33164:SF99">
    <property type="entry name" value="MARR FAMILY REGULATORY PROTEIN"/>
    <property type="match status" value="1"/>
</dbReference>
<dbReference type="GO" id="GO:0003700">
    <property type="term" value="F:DNA-binding transcription factor activity"/>
    <property type="evidence" value="ECO:0007669"/>
    <property type="project" value="InterPro"/>
</dbReference>
<dbReference type="Proteomes" id="UP000614216">
    <property type="component" value="Unassembled WGS sequence"/>
</dbReference>
<dbReference type="AlphaFoldDB" id="A0A937G233"/>
<dbReference type="PRINTS" id="PR00598">
    <property type="entry name" value="HTHMARR"/>
</dbReference>
<dbReference type="PANTHER" id="PTHR33164">
    <property type="entry name" value="TRANSCRIPTIONAL REGULATOR, MARR FAMILY"/>
    <property type="match status" value="1"/>
</dbReference>
<evidence type="ECO:0000313" key="2">
    <source>
        <dbReference type="EMBL" id="MBL6449217.1"/>
    </source>
</evidence>
<dbReference type="Gene3D" id="1.10.10.10">
    <property type="entry name" value="Winged helix-like DNA-binding domain superfamily/Winged helix DNA-binding domain"/>
    <property type="match status" value="1"/>
</dbReference>
<reference evidence="2" key="1">
    <citation type="submission" date="2021-01" db="EMBL/GenBank/DDBJ databases">
        <title>Fulvivirga kasyanovii gen. nov., sp nov., a novel member of the phylum Bacteroidetes isolated from seawater in a mussel farm.</title>
        <authorList>
            <person name="Zhao L.-H."/>
            <person name="Wang Z.-J."/>
        </authorList>
    </citation>
    <scope>NUCLEOTIDE SEQUENCE</scope>
    <source>
        <strain evidence="2">29W222</strain>
    </source>
</reference>
<protein>
    <submittedName>
        <fullName evidence="2">MarR family transcriptional regulator</fullName>
    </submittedName>
</protein>
<dbReference type="SMART" id="SM00347">
    <property type="entry name" value="HTH_MARR"/>
    <property type="match status" value="1"/>
</dbReference>
<keyword evidence="3" id="KW-1185">Reference proteome</keyword>
<organism evidence="2 3">
    <name type="scientific">Fulvivirga marina</name>
    <dbReference type="NCBI Taxonomy" id="2494733"/>
    <lineage>
        <taxon>Bacteria</taxon>
        <taxon>Pseudomonadati</taxon>
        <taxon>Bacteroidota</taxon>
        <taxon>Cytophagia</taxon>
        <taxon>Cytophagales</taxon>
        <taxon>Fulvivirgaceae</taxon>
        <taxon>Fulvivirga</taxon>
    </lineage>
</organism>
<dbReference type="InterPro" id="IPR036390">
    <property type="entry name" value="WH_DNA-bd_sf"/>
</dbReference>
<evidence type="ECO:0000313" key="3">
    <source>
        <dbReference type="Proteomes" id="UP000614216"/>
    </source>
</evidence>
<evidence type="ECO:0000259" key="1">
    <source>
        <dbReference type="PROSITE" id="PS50995"/>
    </source>
</evidence>